<evidence type="ECO:0000313" key="2">
    <source>
        <dbReference type="EMBL" id="PVH91538.1"/>
    </source>
</evidence>
<evidence type="ECO:0000256" key="1">
    <source>
        <dbReference type="SAM" id="MobiDB-lite"/>
    </source>
</evidence>
<keyword evidence="3" id="KW-1185">Reference proteome</keyword>
<feature type="region of interest" description="Disordered" evidence="1">
    <location>
        <begin position="18"/>
        <end position="106"/>
    </location>
</feature>
<feature type="compositionally biased region" description="Basic and acidic residues" evidence="1">
    <location>
        <begin position="71"/>
        <end position="82"/>
    </location>
</feature>
<evidence type="ECO:0000313" key="3">
    <source>
        <dbReference type="Proteomes" id="UP000244855"/>
    </source>
</evidence>
<accession>A0A2V1D0G7</accession>
<gene>
    <name evidence="2" type="ORF">DM02DRAFT_663893</name>
</gene>
<sequence length="175" mass="19314">MSQAISVQIRVIDQEALDTAQSQGAEPTGDVELMTPPNFYQDRNNVESSVASDLPAPTPGLSAPIIVRSVDPGRRNRDDDSKSFPLPSSRERSRGRRRGRALSSASGAAAAISSATAWKDLTVAAVRRALLQVPDEQVDQILCILQRRQAAISRLRAREEDTRWGTWERYSEEEL</sequence>
<feature type="compositionally biased region" description="Polar residues" evidence="1">
    <location>
        <begin position="41"/>
        <end position="51"/>
    </location>
</feature>
<name>A0A2V1D0G7_9PLEO</name>
<dbReference type="Proteomes" id="UP000244855">
    <property type="component" value="Unassembled WGS sequence"/>
</dbReference>
<proteinExistence type="predicted"/>
<dbReference type="EMBL" id="KZ805844">
    <property type="protein sequence ID" value="PVH91538.1"/>
    <property type="molecule type" value="Genomic_DNA"/>
</dbReference>
<protein>
    <submittedName>
        <fullName evidence="2">Uncharacterized protein</fullName>
    </submittedName>
</protein>
<reference evidence="2 3" key="1">
    <citation type="journal article" date="2018" name="Sci. Rep.">
        <title>Comparative genomics provides insights into the lifestyle and reveals functional heterogeneity of dark septate endophytic fungi.</title>
        <authorList>
            <person name="Knapp D.G."/>
            <person name="Nemeth J.B."/>
            <person name="Barry K."/>
            <person name="Hainaut M."/>
            <person name="Henrissat B."/>
            <person name="Johnson J."/>
            <person name="Kuo A."/>
            <person name="Lim J.H.P."/>
            <person name="Lipzen A."/>
            <person name="Nolan M."/>
            <person name="Ohm R.A."/>
            <person name="Tamas L."/>
            <person name="Grigoriev I.V."/>
            <person name="Spatafora J.W."/>
            <person name="Nagy L.G."/>
            <person name="Kovacs G.M."/>
        </authorList>
    </citation>
    <scope>NUCLEOTIDE SEQUENCE [LARGE SCALE GENOMIC DNA]</scope>
    <source>
        <strain evidence="2 3">DSE2036</strain>
    </source>
</reference>
<dbReference type="AlphaFoldDB" id="A0A2V1D0G7"/>
<organism evidence="2 3">
    <name type="scientific">Periconia macrospinosa</name>
    <dbReference type="NCBI Taxonomy" id="97972"/>
    <lineage>
        <taxon>Eukaryota</taxon>
        <taxon>Fungi</taxon>
        <taxon>Dikarya</taxon>
        <taxon>Ascomycota</taxon>
        <taxon>Pezizomycotina</taxon>
        <taxon>Dothideomycetes</taxon>
        <taxon>Pleosporomycetidae</taxon>
        <taxon>Pleosporales</taxon>
        <taxon>Massarineae</taxon>
        <taxon>Periconiaceae</taxon>
        <taxon>Periconia</taxon>
    </lineage>
</organism>